<sequence>MKSEFFEEWFREIFLRHIEKLKKSVLIVMNNARFHRKRILEKIIRRRHCLFFLPPYSPDLNPIEKVWASLKKKLNDIAHNFNTLEEAVTTALFDKMVRF</sequence>
<name>A0AB39V4Y9_9FUSO</name>
<evidence type="ECO:0000259" key="1">
    <source>
        <dbReference type="Pfam" id="PF13358"/>
    </source>
</evidence>
<dbReference type="GO" id="GO:0003676">
    <property type="term" value="F:nucleic acid binding"/>
    <property type="evidence" value="ECO:0007669"/>
    <property type="project" value="InterPro"/>
</dbReference>
<gene>
    <name evidence="2" type="ORF">AB8B28_02425</name>
</gene>
<feature type="domain" description="Tc1-like transposase DDE" evidence="1">
    <location>
        <begin position="4"/>
        <end position="85"/>
    </location>
</feature>
<dbReference type="AlphaFoldDB" id="A0AB39V4Y9"/>
<dbReference type="Gene3D" id="3.30.420.10">
    <property type="entry name" value="Ribonuclease H-like superfamily/Ribonuclease H"/>
    <property type="match status" value="1"/>
</dbReference>
<accession>A0AB39V4Y9</accession>
<dbReference type="EMBL" id="CP165647">
    <property type="protein sequence ID" value="XDU62738.1"/>
    <property type="molecule type" value="Genomic_DNA"/>
</dbReference>
<reference evidence="2" key="1">
    <citation type="submission" date="2024-07" db="EMBL/GenBank/DDBJ databases">
        <authorList>
            <person name="Li X.-J."/>
            <person name="Wang X."/>
        </authorList>
    </citation>
    <scope>NUCLEOTIDE SEQUENCE</scope>
    <source>
        <strain evidence="2">HSP-536</strain>
    </source>
</reference>
<protein>
    <submittedName>
        <fullName evidence="2">Transposase</fullName>
    </submittedName>
</protein>
<dbReference type="InterPro" id="IPR036397">
    <property type="entry name" value="RNaseH_sf"/>
</dbReference>
<dbReference type="KEGG" id="lala:AB8B28_02425"/>
<dbReference type="RefSeq" id="WP_369716580.1">
    <property type="nucleotide sequence ID" value="NZ_CP165647.1"/>
</dbReference>
<evidence type="ECO:0000313" key="2">
    <source>
        <dbReference type="EMBL" id="XDU62738.1"/>
    </source>
</evidence>
<organism evidence="2">
    <name type="scientific">Leptotrichia alba</name>
    <dbReference type="NCBI Taxonomy" id="3239304"/>
    <lineage>
        <taxon>Bacteria</taxon>
        <taxon>Fusobacteriati</taxon>
        <taxon>Fusobacteriota</taxon>
        <taxon>Fusobacteriia</taxon>
        <taxon>Fusobacteriales</taxon>
        <taxon>Leptotrichiaceae</taxon>
        <taxon>Leptotrichia</taxon>
    </lineage>
</organism>
<dbReference type="Pfam" id="PF13358">
    <property type="entry name" value="DDE_3"/>
    <property type="match status" value="1"/>
</dbReference>
<dbReference type="PANTHER" id="PTHR46564">
    <property type="entry name" value="TRANSPOSASE"/>
    <property type="match status" value="1"/>
</dbReference>
<proteinExistence type="predicted"/>
<dbReference type="InterPro" id="IPR038717">
    <property type="entry name" value="Tc1-like_DDE_dom"/>
</dbReference>
<dbReference type="PANTHER" id="PTHR46564:SF1">
    <property type="entry name" value="TRANSPOSASE"/>
    <property type="match status" value="1"/>
</dbReference>